<dbReference type="AlphaFoldDB" id="A0A9P5PI35"/>
<accession>A0A9P5PI35</accession>
<gene>
    <name evidence="1" type="ORF">BDP27DRAFT_1367733</name>
</gene>
<dbReference type="Proteomes" id="UP000772434">
    <property type="component" value="Unassembled WGS sequence"/>
</dbReference>
<dbReference type="EMBL" id="JADNRY010000138">
    <property type="protein sequence ID" value="KAF9063793.1"/>
    <property type="molecule type" value="Genomic_DNA"/>
</dbReference>
<keyword evidence="2" id="KW-1185">Reference proteome</keyword>
<reference evidence="1" key="1">
    <citation type="submission" date="2020-11" db="EMBL/GenBank/DDBJ databases">
        <authorList>
            <consortium name="DOE Joint Genome Institute"/>
            <person name="Ahrendt S."/>
            <person name="Riley R."/>
            <person name="Andreopoulos W."/>
            <person name="Labutti K."/>
            <person name="Pangilinan J."/>
            <person name="Ruiz-Duenas F.J."/>
            <person name="Barrasa J.M."/>
            <person name="Sanchez-Garcia M."/>
            <person name="Camarero S."/>
            <person name="Miyauchi S."/>
            <person name="Serrano A."/>
            <person name="Linde D."/>
            <person name="Babiker R."/>
            <person name="Drula E."/>
            <person name="Ayuso-Fernandez I."/>
            <person name="Pacheco R."/>
            <person name="Padilla G."/>
            <person name="Ferreira P."/>
            <person name="Barriuso J."/>
            <person name="Kellner H."/>
            <person name="Castanera R."/>
            <person name="Alfaro M."/>
            <person name="Ramirez L."/>
            <person name="Pisabarro A.G."/>
            <person name="Kuo A."/>
            <person name="Tritt A."/>
            <person name="Lipzen A."/>
            <person name="He G."/>
            <person name="Yan M."/>
            <person name="Ng V."/>
            <person name="Cullen D."/>
            <person name="Martin F."/>
            <person name="Rosso M.-N."/>
            <person name="Henrissat B."/>
            <person name="Hibbett D."/>
            <person name="Martinez A.T."/>
            <person name="Grigoriev I.V."/>
        </authorList>
    </citation>
    <scope>NUCLEOTIDE SEQUENCE</scope>
    <source>
        <strain evidence="1">AH 40177</strain>
    </source>
</reference>
<evidence type="ECO:0000313" key="2">
    <source>
        <dbReference type="Proteomes" id="UP000772434"/>
    </source>
</evidence>
<protein>
    <submittedName>
        <fullName evidence="1">Uncharacterized protein</fullName>
    </submittedName>
</protein>
<name>A0A9P5PI35_9AGAR</name>
<organism evidence="1 2">
    <name type="scientific">Rhodocollybia butyracea</name>
    <dbReference type="NCBI Taxonomy" id="206335"/>
    <lineage>
        <taxon>Eukaryota</taxon>
        <taxon>Fungi</taxon>
        <taxon>Dikarya</taxon>
        <taxon>Basidiomycota</taxon>
        <taxon>Agaricomycotina</taxon>
        <taxon>Agaricomycetes</taxon>
        <taxon>Agaricomycetidae</taxon>
        <taxon>Agaricales</taxon>
        <taxon>Marasmiineae</taxon>
        <taxon>Omphalotaceae</taxon>
        <taxon>Rhodocollybia</taxon>
    </lineage>
</organism>
<comment type="caution">
    <text evidence="1">The sequence shown here is derived from an EMBL/GenBank/DDBJ whole genome shotgun (WGS) entry which is preliminary data.</text>
</comment>
<sequence length="248" mass="28013">MCNDVPKALVNEVADTEELAGRLQRRREGIAKWKHIQLHLSFVGVLNSSTEDLEPEDVPWLKSVDIFLDPGMERRSSTAVYPSSSYRKGFGSRSSFPLEEYTSLKRFDPECKIVPVPVVNDIPTPLPLSAPASKSLYYRNASTSPKRLFSRLLVPEPALRWLCQVVALKHLDVRFACSSDKQAQNSSTPSSTQSSIGDLGREGVLVSWRHPVQDSPIPYQNEYEGELRVRWAWIYLLILWTFGGGVYM</sequence>
<evidence type="ECO:0000313" key="1">
    <source>
        <dbReference type="EMBL" id="KAF9063793.1"/>
    </source>
</evidence>
<proteinExistence type="predicted"/>